<comment type="pathway">
    <text evidence="1">Cofactor biosynthesis; riboflavin biosynthesis.</text>
</comment>
<gene>
    <name evidence="5" type="ORF">KFE25_011837</name>
</gene>
<evidence type="ECO:0000256" key="3">
    <source>
        <dbReference type="ARBA" id="ARBA00023002"/>
    </source>
</evidence>
<feature type="domain" description="Bacterial bifunctional deaminase-reductase C-terminal" evidence="4">
    <location>
        <begin position="21"/>
        <end position="267"/>
    </location>
</feature>
<dbReference type="GO" id="GO:0008703">
    <property type="term" value="F:5-amino-6-(5-phosphoribosylamino)uracil reductase activity"/>
    <property type="evidence" value="ECO:0007669"/>
    <property type="project" value="InterPro"/>
</dbReference>
<dbReference type="Pfam" id="PF01872">
    <property type="entry name" value="RibD_C"/>
    <property type="match status" value="1"/>
</dbReference>
<protein>
    <recommendedName>
        <fullName evidence="4">Bacterial bifunctional deaminase-reductase C-terminal domain-containing protein</fullName>
    </recommendedName>
</protein>
<dbReference type="OrthoDB" id="5432at2759"/>
<evidence type="ECO:0000313" key="5">
    <source>
        <dbReference type="EMBL" id="KAG8460346.1"/>
    </source>
</evidence>
<dbReference type="PANTHER" id="PTHR38011">
    <property type="entry name" value="DIHYDROFOLATE REDUCTASE FAMILY PROTEIN (AFU_ORTHOLOGUE AFUA_8G06820)"/>
    <property type="match status" value="1"/>
</dbReference>
<evidence type="ECO:0000259" key="4">
    <source>
        <dbReference type="Pfam" id="PF01872"/>
    </source>
</evidence>
<dbReference type="InterPro" id="IPR024072">
    <property type="entry name" value="DHFR-like_dom_sf"/>
</dbReference>
<organism evidence="5 6">
    <name type="scientific">Diacronema lutheri</name>
    <name type="common">Unicellular marine alga</name>
    <name type="synonym">Monochrysis lutheri</name>
    <dbReference type="NCBI Taxonomy" id="2081491"/>
    <lineage>
        <taxon>Eukaryota</taxon>
        <taxon>Haptista</taxon>
        <taxon>Haptophyta</taxon>
        <taxon>Pavlovophyceae</taxon>
        <taxon>Pavlovales</taxon>
        <taxon>Pavlovaceae</taxon>
        <taxon>Diacronema</taxon>
    </lineage>
</organism>
<dbReference type="Gene3D" id="3.40.430.10">
    <property type="entry name" value="Dihydrofolate Reductase, subunit A"/>
    <property type="match status" value="1"/>
</dbReference>
<keyword evidence="6" id="KW-1185">Reference proteome</keyword>
<keyword evidence="3" id="KW-0560">Oxidoreductase</keyword>
<dbReference type="EMBL" id="JAGTXO010000033">
    <property type="protein sequence ID" value="KAG8460346.1"/>
    <property type="molecule type" value="Genomic_DNA"/>
</dbReference>
<dbReference type="AlphaFoldDB" id="A0A8J5X402"/>
<dbReference type="OMA" id="HLITEWE"/>
<proteinExistence type="predicted"/>
<name>A0A8J5X402_DIALT</name>
<accession>A0A8J5X402</accession>
<reference evidence="5" key="1">
    <citation type="submission" date="2021-05" db="EMBL/GenBank/DDBJ databases">
        <title>The genome of the haptophyte Pavlova lutheri (Diacronema luteri, Pavlovales) - a model for lipid biosynthesis in eukaryotic algae.</title>
        <authorList>
            <person name="Hulatt C.J."/>
            <person name="Posewitz M.C."/>
        </authorList>
    </citation>
    <scope>NUCLEOTIDE SEQUENCE</scope>
    <source>
        <strain evidence="5">NIVA-4/92</strain>
    </source>
</reference>
<dbReference type="InterPro" id="IPR050765">
    <property type="entry name" value="Riboflavin_Biosynth_HTPR"/>
</dbReference>
<evidence type="ECO:0000256" key="1">
    <source>
        <dbReference type="ARBA" id="ARBA00005104"/>
    </source>
</evidence>
<dbReference type="Proteomes" id="UP000751190">
    <property type="component" value="Unassembled WGS sequence"/>
</dbReference>
<sequence>MAQIARHLHRFPPQPTQPWRPAVTLTYAQSLDGCIAAVRGAPTRLSGDDSMLLTHELRARHDAILVGVGTVLADDPQLSTRLVPGHSPRPIVLDSNLRTPLSARLLRDSNGVPRSAIVVCSPERMSSERAAALTAAGAFVLPVARHADEHASAARAPANSRLECSAPPPAGAPCLPGRLELRAVLCALAACSVRTLMVEGGGHVLRSFIAEPELFDALCVTIAPTLLAGGPRFGEPTGDGASLTSLSPRARLDLEHVSYAQLGADVVLFATPARPRQSTAEGAA</sequence>
<keyword evidence="2" id="KW-0521">NADP</keyword>
<dbReference type="GO" id="GO:0009231">
    <property type="term" value="P:riboflavin biosynthetic process"/>
    <property type="evidence" value="ECO:0007669"/>
    <property type="project" value="InterPro"/>
</dbReference>
<comment type="caution">
    <text evidence="5">The sequence shown here is derived from an EMBL/GenBank/DDBJ whole genome shotgun (WGS) entry which is preliminary data.</text>
</comment>
<dbReference type="PANTHER" id="PTHR38011:SF7">
    <property type="entry name" value="2,5-DIAMINO-6-RIBOSYLAMINO-4(3H)-PYRIMIDINONE 5'-PHOSPHATE REDUCTASE"/>
    <property type="match status" value="1"/>
</dbReference>
<dbReference type="InterPro" id="IPR002734">
    <property type="entry name" value="RibDG_C"/>
</dbReference>
<evidence type="ECO:0000256" key="2">
    <source>
        <dbReference type="ARBA" id="ARBA00022857"/>
    </source>
</evidence>
<dbReference type="SUPFAM" id="SSF53597">
    <property type="entry name" value="Dihydrofolate reductase-like"/>
    <property type="match status" value="1"/>
</dbReference>
<evidence type="ECO:0000313" key="6">
    <source>
        <dbReference type="Proteomes" id="UP000751190"/>
    </source>
</evidence>